<evidence type="ECO:0000256" key="2">
    <source>
        <dbReference type="ARBA" id="ARBA00022741"/>
    </source>
</evidence>
<evidence type="ECO:0000313" key="5">
    <source>
        <dbReference type="EMBL" id="TCZ77107.1"/>
    </source>
</evidence>
<keyword evidence="6" id="KW-1185">Reference proteome</keyword>
<dbReference type="GO" id="GO:0016887">
    <property type="term" value="F:ATP hydrolysis activity"/>
    <property type="evidence" value="ECO:0007669"/>
    <property type="project" value="InterPro"/>
</dbReference>
<organism evidence="5 6">
    <name type="scientific">Paenibacillus albiflavus</name>
    <dbReference type="NCBI Taxonomy" id="2545760"/>
    <lineage>
        <taxon>Bacteria</taxon>
        <taxon>Bacillati</taxon>
        <taxon>Bacillota</taxon>
        <taxon>Bacilli</taxon>
        <taxon>Bacillales</taxon>
        <taxon>Paenibacillaceae</taxon>
        <taxon>Paenibacillus</taxon>
    </lineage>
</organism>
<evidence type="ECO:0000256" key="1">
    <source>
        <dbReference type="ARBA" id="ARBA00022448"/>
    </source>
</evidence>
<accession>A0A4R4ECJ8</accession>
<evidence type="ECO:0000313" key="6">
    <source>
        <dbReference type="Proteomes" id="UP000295418"/>
    </source>
</evidence>
<dbReference type="InterPro" id="IPR003593">
    <property type="entry name" value="AAA+_ATPase"/>
</dbReference>
<dbReference type="PANTHER" id="PTHR43423:SF1">
    <property type="entry name" value="ABC TRANSPORTER I FAMILY MEMBER 17"/>
    <property type="match status" value="1"/>
</dbReference>
<dbReference type="PROSITE" id="PS00211">
    <property type="entry name" value="ABC_TRANSPORTER_1"/>
    <property type="match status" value="1"/>
</dbReference>
<dbReference type="SMART" id="SM00382">
    <property type="entry name" value="AAA"/>
    <property type="match status" value="1"/>
</dbReference>
<dbReference type="SUPFAM" id="SSF52540">
    <property type="entry name" value="P-loop containing nucleoside triphosphate hydrolases"/>
    <property type="match status" value="1"/>
</dbReference>
<proteinExistence type="predicted"/>
<gene>
    <name evidence="5" type="ORF">E0485_11615</name>
</gene>
<evidence type="ECO:0000256" key="3">
    <source>
        <dbReference type="ARBA" id="ARBA00022840"/>
    </source>
</evidence>
<keyword evidence="3 5" id="KW-0067">ATP-binding</keyword>
<feature type="domain" description="ABC transporter" evidence="4">
    <location>
        <begin position="4"/>
        <end position="237"/>
    </location>
</feature>
<dbReference type="Proteomes" id="UP000295418">
    <property type="component" value="Unassembled WGS sequence"/>
</dbReference>
<dbReference type="OrthoDB" id="9785080at2"/>
<name>A0A4R4ECJ8_9BACL</name>
<dbReference type="InterPro" id="IPR027417">
    <property type="entry name" value="P-loop_NTPase"/>
</dbReference>
<dbReference type="AlphaFoldDB" id="A0A4R4ECJ8"/>
<dbReference type="Pfam" id="PF00005">
    <property type="entry name" value="ABC_tran"/>
    <property type="match status" value="1"/>
</dbReference>
<keyword evidence="1" id="KW-0813">Transport</keyword>
<dbReference type="InterPro" id="IPR017871">
    <property type="entry name" value="ABC_transporter-like_CS"/>
</dbReference>
<protein>
    <submittedName>
        <fullName evidence="5">ATP-binding cassette domain-containing protein</fullName>
    </submittedName>
</protein>
<dbReference type="PANTHER" id="PTHR43423">
    <property type="entry name" value="ABC TRANSPORTER I FAMILY MEMBER 17"/>
    <property type="match status" value="1"/>
</dbReference>
<sequence>MSILDLQQLGKYRTGGERVDLFREVSAQINKPEMITVLGASGQGKSTLLRIMAKLDLPDEGEVFLHNKSANDWSSKEWRMKVCYIAQQAVMLPGTVEDNLRTVSELHRTPFEEKLATRLMEELGLGQLDWKQNADLLSGGEKQRVALIRSLLLHPEILLLDEVTASLDSASKQAVESMLKKWHKANDTTQIWITHDLDQARQIGDRVWFIGGGTLLEDKDSHSFFECPSSELGRQYLQLSEREVESSCL</sequence>
<dbReference type="PROSITE" id="PS50893">
    <property type="entry name" value="ABC_TRANSPORTER_2"/>
    <property type="match status" value="1"/>
</dbReference>
<dbReference type="EMBL" id="SKFG01000010">
    <property type="protein sequence ID" value="TCZ77107.1"/>
    <property type="molecule type" value="Genomic_DNA"/>
</dbReference>
<keyword evidence="2" id="KW-0547">Nucleotide-binding</keyword>
<comment type="caution">
    <text evidence="5">The sequence shown here is derived from an EMBL/GenBank/DDBJ whole genome shotgun (WGS) entry which is preliminary data.</text>
</comment>
<dbReference type="Gene3D" id="3.40.50.300">
    <property type="entry name" value="P-loop containing nucleotide triphosphate hydrolases"/>
    <property type="match status" value="1"/>
</dbReference>
<dbReference type="GO" id="GO:0005524">
    <property type="term" value="F:ATP binding"/>
    <property type="evidence" value="ECO:0007669"/>
    <property type="project" value="UniProtKB-KW"/>
</dbReference>
<reference evidence="5 6" key="1">
    <citation type="submission" date="2019-03" db="EMBL/GenBank/DDBJ databases">
        <authorList>
            <person name="Kim M.K.M."/>
        </authorList>
    </citation>
    <scope>NUCLEOTIDE SEQUENCE [LARGE SCALE GENOMIC DNA]</scope>
    <source>
        <strain evidence="5 6">18JY21-1</strain>
    </source>
</reference>
<evidence type="ECO:0000259" key="4">
    <source>
        <dbReference type="PROSITE" id="PS50893"/>
    </source>
</evidence>
<dbReference type="InterPro" id="IPR003439">
    <property type="entry name" value="ABC_transporter-like_ATP-bd"/>
</dbReference>
<dbReference type="RefSeq" id="WP_132418207.1">
    <property type="nucleotide sequence ID" value="NZ_SKFG01000010.1"/>
</dbReference>